<evidence type="ECO:0000256" key="3">
    <source>
        <dbReference type="ARBA" id="ARBA00004227"/>
    </source>
</evidence>
<evidence type="ECO:0000256" key="13">
    <source>
        <dbReference type="ARBA" id="ARBA00022963"/>
    </source>
</evidence>
<protein>
    <recommendedName>
        <fullName evidence="23">Sialidase-1</fullName>
        <ecNumber evidence="7">3.2.1.18</ecNumber>
    </recommendedName>
    <alternativeName>
        <fullName evidence="25">Lysosomal sialidase</fullName>
    </alternativeName>
    <alternativeName>
        <fullName evidence="24">N-acetyl-alpha-neuraminidase 1</fullName>
    </alternativeName>
</protein>
<evidence type="ECO:0000256" key="11">
    <source>
        <dbReference type="ARBA" id="ARBA00022737"/>
    </source>
</evidence>
<dbReference type="GO" id="GO:0005886">
    <property type="term" value="C:plasma membrane"/>
    <property type="evidence" value="ECO:0007669"/>
    <property type="project" value="UniProtKB-SubCell"/>
</dbReference>
<proteinExistence type="inferred from homology"/>
<evidence type="ECO:0000256" key="15">
    <source>
        <dbReference type="ARBA" id="ARBA00023136"/>
    </source>
</evidence>
<keyword evidence="15" id="KW-0472">Membrane</keyword>
<evidence type="ECO:0000256" key="21">
    <source>
        <dbReference type="ARBA" id="ARBA00037235"/>
    </source>
</evidence>
<comment type="function">
    <text evidence="21">Catalyzes the removal of sialic acid (N-acetylneuraminic acid) moieties from glycoproteins and glycolipids. To be active, it is strictly dependent on its presence in the multienzyme complex. Appears to have a preference for alpha 2-3 and alpha 2-6 sialyl linkage.</text>
</comment>
<evidence type="ECO:0000256" key="22">
    <source>
        <dbReference type="ARBA" id="ARBA00038519"/>
    </source>
</evidence>
<keyword evidence="19" id="KW-0326">Glycosidase</keyword>
<dbReference type="SUPFAM" id="SSF50939">
    <property type="entry name" value="Sialidases"/>
    <property type="match status" value="1"/>
</dbReference>
<evidence type="ECO:0000256" key="1">
    <source>
        <dbReference type="ARBA" id="ARBA00000427"/>
    </source>
</evidence>
<evidence type="ECO:0000256" key="20">
    <source>
        <dbReference type="ARBA" id="ARBA00023329"/>
    </source>
</evidence>
<dbReference type="InterPro" id="IPR026856">
    <property type="entry name" value="Sialidase_fam"/>
</dbReference>
<evidence type="ECO:0000256" key="10">
    <source>
        <dbReference type="ARBA" id="ARBA00022729"/>
    </source>
</evidence>
<evidence type="ECO:0000256" key="6">
    <source>
        <dbReference type="ARBA" id="ARBA00009348"/>
    </source>
</evidence>
<feature type="signal peptide" evidence="26">
    <location>
        <begin position="1"/>
        <end position="23"/>
    </location>
</feature>
<feature type="chain" id="PRO_5035472404" description="Sialidase-1" evidence="26">
    <location>
        <begin position="24"/>
        <end position="386"/>
    </location>
</feature>
<evidence type="ECO:0000256" key="12">
    <source>
        <dbReference type="ARBA" id="ARBA00022801"/>
    </source>
</evidence>
<name>A0A8K0AAP9_BRALA</name>
<evidence type="ECO:0000313" key="29">
    <source>
        <dbReference type="Proteomes" id="UP000838412"/>
    </source>
</evidence>
<dbReference type="FunFam" id="2.120.10.10:FF:000003">
    <property type="entry name" value="Neuraminidase 1"/>
    <property type="match status" value="1"/>
</dbReference>
<dbReference type="Gene3D" id="2.120.10.10">
    <property type="match status" value="1"/>
</dbReference>
<keyword evidence="10 26" id="KW-0732">Signal</keyword>
<dbReference type="InterPro" id="IPR036278">
    <property type="entry name" value="Sialidase_sf"/>
</dbReference>
<dbReference type="GO" id="GO:0031410">
    <property type="term" value="C:cytoplasmic vesicle"/>
    <property type="evidence" value="ECO:0007669"/>
    <property type="project" value="UniProtKB-SubCell"/>
</dbReference>
<dbReference type="Proteomes" id="UP000838412">
    <property type="component" value="Chromosome 8"/>
</dbReference>
<comment type="similarity">
    <text evidence="6">Belongs to the glycosyl hydrolase 33 family.</text>
</comment>
<comment type="subunit">
    <text evidence="22">Interacts with cathepsin A (protective protein), beta-galactosidase and N-acetylgalactosamine-6-sulfate sulfatase in a multienzyme complex.</text>
</comment>
<keyword evidence="17" id="KW-0458">Lysosome</keyword>
<evidence type="ECO:0000256" key="5">
    <source>
        <dbReference type="ARBA" id="ARBA00004541"/>
    </source>
</evidence>
<comment type="catalytic activity">
    <reaction evidence="1">
        <text>Hydrolysis of alpha-(2-&gt;3)-, alpha-(2-&gt;6)-, alpha-(2-&gt;8)- glycosidic linkages of terminal sialic acid residues in oligosaccharides, glycoproteins, glycolipids, colominic acid and synthetic substrates.</text>
        <dbReference type="EC" id="3.2.1.18"/>
    </reaction>
</comment>
<accession>A0A8K0AAP9</accession>
<evidence type="ECO:0000256" key="9">
    <source>
        <dbReference type="ARBA" id="ARBA00022553"/>
    </source>
</evidence>
<dbReference type="OrthoDB" id="2739686at2759"/>
<feature type="domain" description="Sialidase" evidence="27">
    <location>
        <begin position="81"/>
        <end position="352"/>
    </location>
</feature>
<evidence type="ECO:0000256" key="24">
    <source>
        <dbReference type="ARBA" id="ARBA00041332"/>
    </source>
</evidence>
<keyword evidence="18" id="KW-0119">Carbohydrate metabolism</keyword>
<evidence type="ECO:0000256" key="26">
    <source>
        <dbReference type="SAM" id="SignalP"/>
    </source>
</evidence>
<dbReference type="PANTHER" id="PTHR10628:SF25">
    <property type="entry name" value="SIALIDASE-1"/>
    <property type="match status" value="1"/>
</dbReference>
<evidence type="ECO:0000313" key="28">
    <source>
        <dbReference type="EMBL" id="CAH1271904.1"/>
    </source>
</evidence>
<evidence type="ECO:0000256" key="4">
    <source>
        <dbReference type="ARBA" id="ARBA00004236"/>
    </source>
</evidence>
<keyword evidence="9" id="KW-0597">Phosphoprotein</keyword>
<evidence type="ECO:0000256" key="8">
    <source>
        <dbReference type="ARBA" id="ARBA00022475"/>
    </source>
</evidence>
<dbReference type="GO" id="GO:0005765">
    <property type="term" value="C:lysosomal membrane"/>
    <property type="evidence" value="ECO:0007669"/>
    <property type="project" value="UniProtKB-SubCell"/>
</dbReference>
<dbReference type="GO" id="GO:0009313">
    <property type="term" value="P:oligosaccharide catabolic process"/>
    <property type="evidence" value="ECO:0007669"/>
    <property type="project" value="TreeGrafter"/>
</dbReference>
<dbReference type="GO" id="GO:0043202">
    <property type="term" value="C:lysosomal lumen"/>
    <property type="evidence" value="ECO:0007669"/>
    <property type="project" value="UniProtKB-SubCell"/>
</dbReference>
<evidence type="ECO:0000256" key="17">
    <source>
        <dbReference type="ARBA" id="ARBA00023228"/>
    </source>
</evidence>
<dbReference type="GO" id="GO:0004308">
    <property type="term" value="F:exo-alpha-sialidase activity"/>
    <property type="evidence" value="ECO:0007669"/>
    <property type="project" value="UniProtKB-EC"/>
</dbReference>
<comment type="subcellular location">
    <subcellularLocation>
        <location evidence="4">Cell membrane</location>
    </subcellularLocation>
    <subcellularLocation>
        <location evidence="5">Cytoplasmic vesicle</location>
    </subcellularLocation>
    <subcellularLocation>
        <location evidence="3">Lysosome lumen</location>
    </subcellularLocation>
    <subcellularLocation>
        <location evidence="2">Lysosome membrane</location>
        <topology evidence="2">Peripheral membrane protein</topology>
        <orientation evidence="2">Lumenal side</orientation>
    </subcellularLocation>
</comment>
<dbReference type="CDD" id="cd15482">
    <property type="entry name" value="Sialidase_non-viral"/>
    <property type="match status" value="1"/>
</dbReference>
<evidence type="ECO:0000256" key="7">
    <source>
        <dbReference type="ARBA" id="ARBA00012733"/>
    </source>
</evidence>
<keyword evidence="8" id="KW-1003">Cell membrane</keyword>
<gene>
    <name evidence="28" type="primary">NEU1</name>
    <name evidence="28" type="ORF">BLAG_LOCUS23734</name>
</gene>
<keyword evidence="29" id="KW-1185">Reference proteome</keyword>
<dbReference type="PANTHER" id="PTHR10628">
    <property type="entry name" value="SIALIDASE"/>
    <property type="match status" value="1"/>
</dbReference>
<dbReference type="Pfam" id="PF13088">
    <property type="entry name" value="BNR_2"/>
    <property type="match status" value="1"/>
</dbReference>
<keyword evidence="16" id="KW-0325">Glycoprotein</keyword>
<dbReference type="AlphaFoldDB" id="A0A8K0AAP9"/>
<evidence type="ECO:0000259" key="27">
    <source>
        <dbReference type="Pfam" id="PF13088"/>
    </source>
</evidence>
<organism evidence="28 29">
    <name type="scientific">Branchiostoma lanceolatum</name>
    <name type="common">Common lancelet</name>
    <name type="synonym">Amphioxus lanceolatum</name>
    <dbReference type="NCBI Taxonomy" id="7740"/>
    <lineage>
        <taxon>Eukaryota</taxon>
        <taxon>Metazoa</taxon>
        <taxon>Chordata</taxon>
        <taxon>Cephalochordata</taxon>
        <taxon>Leptocardii</taxon>
        <taxon>Amphioxiformes</taxon>
        <taxon>Branchiostomatidae</taxon>
        <taxon>Branchiostoma</taxon>
    </lineage>
</organism>
<evidence type="ECO:0000256" key="18">
    <source>
        <dbReference type="ARBA" id="ARBA00023277"/>
    </source>
</evidence>
<reference evidence="28" key="1">
    <citation type="submission" date="2022-01" db="EMBL/GenBank/DDBJ databases">
        <authorList>
            <person name="Braso-Vives M."/>
        </authorList>
    </citation>
    <scope>NUCLEOTIDE SEQUENCE</scope>
</reference>
<evidence type="ECO:0000256" key="23">
    <source>
        <dbReference type="ARBA" id="ARBA00040509"/>
    </source>
</evidence>
<dbReference type="EMBL" id="OV696693">
    <property type="protein sequence ID" value="CAH1271904.1"/>
    <property type="molecule type" value="Genomic_DNA"/>
</dbReference>
<evidence type="ECO:0000256" key="16">
    <source>
        <dbReference type="ARBA" id="ARBA00023180"/>
    </source>
</evidence>
<keyword evidence="14" id="KW-0443">Lipid metabolism</keyword>
<dbReference type="GO" id="GO:0006689">
    <property type="term" value="P:ganglioside catabolic process"/>
    <property type="evidence" value="ECO:0007669"/>
    <property type="project" value="TreeGrafter"/>
</dbReference>
<keyword evidence="11" id="KW-0677">Repeat</keyword>
<evidence type="ECO:0000256" key="25">
    <source>
        <dbReference type="ARBA" id="ARBA00041413"/>
    </source>
</evidence>
<evidence type="ECO:0000256" key="19">
    <source>
        <dbReference type="ARBA" id="ARBA00023295"/>
    </source>
</evidence>
<sequence length="386" mass="42966">MAERKVRMFVYISCFVFLSTVTSSPIPSVNVKPVSPVVVEEQLIWLSGGSEGEVDIYRTPLLVATPRGSLLVLCGARKYSSGDAGPKFLAIRRSTDKGQTWSPTAFVTDDRSPDGFNPGSIFVDETTSTIFVMYVHCAHHYKCNVSTLYLINSTDDGLTWSHPRNISEQVGTATFDPGPGYGVQKKLDPYKGRLIVCGHGDQQHSGVFCLLSDDHGNTWRYGGTRKSIPYNQSKKAGDFDPDENQPLELPDGSILLNARNEHTYHCHCRVIMRSFDGAESFPLENLYFDEKLIEPRAMASQWYSNGVLFFSNPAHQTKRINLTLRWSYDNGTTWASSLTVWPEASGYSGMTMLGEDSEHLYIFYEKGVKSSIESMSLAKVALYGGL</sequence>
<keyword evidence="12" id="KW-0378">Hydrolase</keyword>
<evidence type="ECO:0000256" key="2">
    <source>
        <dbReference type="ARBA" id="ARBA00004207"/>
    </source>
</evidence>
<dbReference type="EC" id="3.2.1.18" evidence="7"/>
<evidence type="ECO:0000256" key="14">
    <source>
        <dbReference type="ARBA" id="ARBA00023098"/>
    </source>
</evidence>
<keyword evidence="13" id="KW-0442">Lipid degradation</keyword>
<keyword evidence="20" id="KW-0968">Cytoplasmic vesicle</keyword>
<dbReference type="InterPro" id="IPR011040">
    <property type="entry name" value="Sialidase"/>
</dbReference>